<dbReference type="SUPFAM" id="SSF52242">
    <property type="entry name" value="Cobalamin (vitamin B12)-binding domain"/>
    <property type="match status" value="1"/>
</dbReference>
<dbReference type="Pfam" id="PF02310">
    <property type="entry name" value="B12-binding"/>
    <property type="match status" value="1"/>
</dbReference>
<dbReference type="SMART" id="SM01018">
    <property type="entry name" value="B12-binding_2"/>
    <property type="match status" value="1"/>
</dbReference>
<dbReference type="Gene3D" id="3.40.50.280">
    <property type="entry name" value="Cobalamin-binding domain"/>
    <property type="match status" value="1"/>
</dbReference>
<dbReference type="PROSITE" id="PS51332">
    <property type="entry name" value="B12_BINDING"/>
    <property type="match status" value="1"/>
</dbReference>
<dbReference type="InterPro" id="IPR003759">
    <property type="entry name" value="Cbl-bd_cap"/>
</dbReference>
<dbReference type="InterPro" id="IPR036594">
    <property type="entry name" value="Meth_synthase_dom"/>
</dbReference>
<feature type="domain" description="B12-binding" evidence="3">
    <location>
        <begin position="87"/>
        <end position="213"/>
    </location>
</feature>
<dbReference type="Gene3D" id="1.10.1240.10">
    <property type="entry name" value="Methionine synthase domain"/>
    <property type="match status" value="1"/>
</dbReference>
<evidence type="ECO:0000259" key="3">
    <source>
        <dbReference type="PROSITE" id="PS51332"/>
    </source>
</evidence>
<evidence type="ECO:0000313" key="4">
    <source>
        <dbReference type="EMBL" id="QCT71849.1"/>
    </source>
</evidence>
<dbReference type="PANTHER" id="PTHR45833">
    <property type="entry name" value="METHIONINE SYNTHASE"/>
    <property type="match status" value="1"/>
</dbReference>
<dbReference type="AlphaFoldDB" id="A0A4P9C8J1"/>
<evidence type="ECO:0000256" key="1">
    <source>
        <dbReference type="ARBA" id="ARBA00022723"/>
    </source>
</evidence>
<dbReference type="PANTHER" id="PTHR45833:SF1">
    <property type="entry name" value="METHIONINE SYNTHASE"/>
    <property type="match status" value="1"/>
</dbReference>
<protein>
    <submittedName>
        <fullName evidence="4">Cobalamin-binding protein</fullName>
    </submittedName>
</protein>
<proteinExistence type="predicted"/>
<name>A0A4P9C8J1_EUBML</name>
<dbReference type="RefSeq" id="WP_058693317.1">
    <property type="nucleotide sequence ID" value="NZ_CABJDW020000001.1"/>
</dbReference>
<evidence type="ECO:0000313" key="5">
    <source>
        <dbReference type="Proteomes" id="UP000218387"/>
    </source>
</evidence>
<dbReference type="Proteomes" id="UP000218387">
    <property type="component" value="Chromosome"/>
</dbReference>
<dbReference type="Pfam" id="PF02607">
    <property type="entry name" value="B12-binding_2"/>
    <property type="match status" value="1"/>
</dbReference>
<dbReference type="GO" id="GO:0050667">
    <property type="term" value="P:homocysteine metabolic process"/>
    <property type="evidence" value="ECO:0007669"/>
    <property type="project" value="TreeGrafter"/>
</dbReference>
<keyword evidence="1" id="KW-0479">Metal-binding</keyword>
<dbReference type="GO" id="GO:0046653">
    <property type="term" value="P:tetrahydrofolate metabolic process"/>
    <property type="evidence" value="ECO:0007669"/>
    <property type="project" value="TreeGrafter"/>
</dbReference>
<gene>
    <name evidence="4" type="ORF">CPZ25_011085</name>
</gene>
<organism evidence="4 5">
    <name type="scientific">Eubacterium maltosivorans</name>
    <dbReference type="NCBI Taxonomy" id="2041044"/>
    <lineage>
        <taxon>Bacteria</taxon>
        <taxon>Bacillati</taxon>
        <taxon>Bacillota</taxon>
        <taxon>Clostridia</taxon>
        <taxon>Eubacteriales</taxon>
        <taxon>Eubacteriaceae</taxon>
        <taxon>Eubacterium</taxon>
    </lineage>
</organism>
<dbReference type="SUPFAM" id="SSF47644">
    <property type="entry name" value="Methionine synthase domain"/>
    <property type="match status" value="1"/>
</dbReference>
<dbReference type="GO" id="GO:0046872">
    <property type="term" value="F:metal ion binding"/>
    <property type="evidence" value="ECO:0007669"/>
    <property type="project" value="UniProtKB-KW"/>
</dbReference>
<dbReference type="GO" id="GO:0008705">
    <property type="term" value="F:methionine synthase activity"/>
    <property type="evidence" value="ECO:0007669"/>
    <property type="project" value="TreeGrafter"/>
</dbReference>
<sequence length="213" mass="23725">MKESIVRSVEGLYEQRTLELVKIAVRKGFTPLQILDWLRIGMERVGDHYEKCDYFIADLIFAGIIFQEVMDLDELKALYAMPAVPRMGKIVVASVYGDCHDIGKNIFASFATTAGFEVIDIGIDVPSPTILEKVQEHKPDIIGLSGMQQETTIEMKKITDGLEDLGIRDQIRVMIGGACVDDGVTHLSVGADYGTKDVTKAVEICKQWIQEKK</sequence>
<dbReference type="GO" id="GO:0031419">
    <property type="term" value="F:cobalamin binding"/>
    <property type="evidence" value="ECO:0007669"/>
    <property type="project" value="InterPro"/>
</dbReference>
<dbReference type="InterPro" id="IPR006158">
    <property type="entry name" value="Cobalamin-bd"/>
</dbReference>
<keyword evidence="5" id="KW-1185">Reference proteome</keyword>
<keyword evidence="2" id="KW-0170">Cobalt</keyword>
<accession>A0A4P9C8J1</accession>
<dbReference type="KEGG" id="emt:CPZ25_011085"/>
<reference evidence="4 5" key="1">
    <citation type="submission" date="2018-05" db="EMBL/GenBank/DDBJ databases">
        <title>Genome comparison of Eubacterium sp.</title>
        <authorList>
            <person name="Feng Y."/>
            <person name="Sanchez-Andrea I."/>
            <person name="Stams A.J.M."/>
            <person name="De Vos W.M."/>
        </authorList>
    </citation>
    <scope>NUCLEOTIDE SEQUENCE [LARGE SCALE GENOMIC DNA]</scope>
    <source>
        <strain evidence="4 5">YI</strain>
    </source>
</reference>
<dbReference type="EMBL" id="CP029487">
    <property type="protein sequence ID" value="QCT71849.1"/>
    <property type="molecule type" value="Genomic_DNA"/>
</dbReference>
<dbReference type="InterPro" id="IPR036724">
    <property type="entry name" value="Cobalamin-bd_sf"/>
</dbReference>
<dbReference type="InterPro" id="IPR050554">
    <property type="entry name" value="Met_Synthase/Corrinoid"/>
</dbReference>
<dbReference type="GO" id="GO:0005829">
    <property type="term" value="C:cytosol"/>
    <property type="evidence" value="ECO:0007669"/>
    <property type="project" value="TreeGrafter"/>
</dbReference>
<evidence type="ECO:0000256" key="2">
    <source>
        <dbReference type="ARBA" id="ARBA00023285"/>
    </source>
</evidence>